<name>A0AAD5G2G7_AMBAR</name>
<accession>A0AAD5G2G7</accession>
<dbReference type="Proteomes" id="UP001206925">
    <property type="component" value="Unassembled WGS sequence"/>
</dbReference>
<sequence length="191" mass="21292">MFSYNKEYSVCVVTMAQPTPIIGSKFIAPYEFNVIVNRCESGDLVITDIQGKTMFTITSCDSFLHRQRLVQDEKEKPIATLRAKNRTAHDRWNVFRGRSKDDSNMIFSTATNKMFQNQNIHMHIGQPERYMVTIYPNVDYAFVAVLIATVETMNTPGRVKGAGKAAGQVAVDITKGVAQTAVSVASVILFS</sequence>
<evidence type="ECO:0000256" key="1">
    <source>
        <dbReference type="ARBA" id="ARBA00005437"/>
    </source>
</evidence>
<comment type="similarity">
    <text evidence="1">Belongs to the LOR family.</text>
</comment>
<dbReference type="EMBL" id="JAMZMK010011753">
    <property type="protein sequence ID" value="KAI7726100.1"/>
    <property type="molecule type" value="Genomic_DNA"/>
</dbReference>
<dbReference type="PANTHER" id="PTHR31087">
    <property type="match status" value="1"/>
</dbReference>
<dbReference type="AlphaFoldDB" id="A0AAD5G2G7"/>
<protein>
    <recommendedName>
        <fullName evidence="4">Protein LURP-one-related 15</fullName>
    </recommendedName>
</protein>
<organism evidence="2 3">
    <name type="scientific">Ambrosia artemisiifolia</name>
    <name type="common">Common ragweed</name>
    <dbReference type="NCBI Taxonomy" id="4212"/>
    <lineage>
        <taxon>Eukaryota</taxon>
        <taxon>Viridiplantae</taxon>
        <taxon>Streptophyta</taxon>
        <taxon>Embryophyta</taxon>
        <taxon>Tracheophyta</taxon>
        <taxon>Spermatophyta</taxon>
        <taxon>Magnoliopsida</taxon>
        <taxon>eudicotyledons</taxon>
        <taxon>Gunneridae</taxon>
        <taxon>Pentapetalae</taxon>
        <taxon>asterids</taxon>
        <taxon>campanulids</taxon>
        <taxon>Asterales</taxon>
        <taxon>Asteraceae</taxon>
        <taxon>Asteroideae</taxon>
        <taxon>Heliantheae alliance</taxon>
        <taxon>Heliantheae</taxon>
        <taxon>Ambrosia</taxon>
    </lineage>
</organism>
<comment type="caution">
    <text evidence="2">The sequence shown here is derived from an EMBL/GenBank/DDBJ whole genome shotgun (WGS) entry which is preliminary data.</text>
</comment>
<evidence type="ECO:0000313" key="2">
    <source>
        <dbReference type="EMBL" id="KAI7726100.1"/>
    </source>
</evidence>
<reference evidence="2" key="1">
    <citation type="submission" date="2022-06" db="EMBL/GenBank/DDBJ databases">
        <title>Uncovering the hologenomic basis of an extraordinary plant invasion.</title>
        <authorList>
            <person name="Bieker V.C."/>
            <person name="Martin M.D."/>
            <person name="Gilbert T."/>
            <person name="Hodgins K."/>
            <person name="Battlay P."/>
            <person name="Petersen B."/>
            <person name="Wilson J."/>
        </authorList>
    </citation>
    <scope>NUCLEOTIDE SEQUENCE</scope>
    <source>
        <strain evidence="2">AA19_3_7</strain>
        <tissue evidence="2">Leaf</tissue>
    </source>
</reference>
<dbReference type="InterPro" id="IPR007612">
    <property type="entry name" value="LOR"/>
</dbReference>
<proteinExistence type="inferred from homology"/>
<dbReference type="InterPro" id="IPR025659">
    <property type="entry name" value="Tubby-like_C"/>
</dbReference>
<evidence type="ECO:0000313" key="3">
    <source>
        <dbReference type="Proteomes" id="UP001206925"/>
    </source>
</evidence>
<dbReference type="InterPro" id="IPR038595">
    <property type="entry name" value="LOR_sf"/>
</dbReference>
<dbReference type="Pfam" id="PF04525">
    <property type="entry name" value="LOR"/>
    <property type="match status" value="1"/>
</dbReference>
<keyword evidence="3" id="KW-1185">Reference proteome</keyword>
<dbReference type="SUPFAM" id="SSF54518">
    <property type="entry name" value="Tubby C-terminal domain-like"/>
    <property type="match status" value="1"/>
</dbReference>
<gene>
    <name evidence="2" type="ORF">M8C21_002672</name>
</gene>
<evidence type="ECO:0008006" key="4">
    <source>
        <dbReference type="Google" id="ProtNLM"/>
    </source>
</evidence>
<dbReference type="Gene3D" id="2.40.160.200">
    <property type="entry name" value="LURP1-related"/>
    <property type="match status" value="1"/>
</dbReference>
<dbReference type="PANTHER" id="PTHR31087:SF122">
    <property type="entry name" value="TUBBY-LIKE PROTEIN"/>
    <property type="match status" value="1"/>
</dbReference>